<dbReference type="STRING" id="57577.A0A2K3L9D1"/>
<dbReference type="EMBL" id="ASHM01028591">
    <property type="protein sequence ID" value="PNX75142.1"/>
    <property type="molecule type" value="Genomic_DNA"/>
</dbReference>
<keyword evidence="4" id="KW-0472">Membrane</keyword>
<protein>
    <submittedName>
        <fullName evidence="5">PQ-loop protein/transmembrane family protein</fullName>
    </submittedName>
</protein>
<dbReference type="GO" id="GO:0016020">
    <property type="term" value="C:membrane"/>
    <property type="evidence" value="ECO:0007669"/>
    <property type="project" value="UniProtKB-SubCell"/>
</dbReference>
<proteinExistence type="predicted"/>
<name>A0A2K3L9D1_TRIPR</name>
<sequence length="132" mass="14689">MAPSYCVNENKECVKWVETYFKDCLCNLRDDISFSLGLMSLVSWGVAEIPQIITIFLTKSSHGVSLAFLLTWVAGKLILMQRHMQLGGLPPGTSNGECLCLIHIICSVALKGGPYRDELALTLDWVAFVYLF</sequence>
<evidence type="ECO:0000313" key="6">
    <source>
        <dbReference type="Proteomes" id="UP000236291"/>
    </source>
</evidence>
<dbReference type="PANTHER" id="PTHR16201">
    <property type="entry name" value="SEVEN TRANSMEMBRANE PROTEIN 1-RELATED"/>
    <property type="match status" value="1"/>
</dbReference>
<evidence type="ECO:0000256" key="4">
    <source>
        <dbReference type="ARBA" id="ARBA00023136"/>
    </source>
</evidence>
<accession>A0A2K3L9D1</accession>
<dbReference type="PANTHER" id="PTHR16201:SF51">
    <property type="entry name" value="PQ-LOOP PROTEIN_TRANSMEMBRANE FAMILY PROTEIN"/>
    <property type="match status" value="1"/>
</dbReference>
<organism evidence="5 6">
    <name type="scientific">Trifolium pratense</name>
    <name type="common">Red clover</name>
    <dbReference type="NCBI Taxonomy" id="57577"/>
    <lineage>
        <taxon>Eukaryota</taxon>
        <taxon>Viridiplantae</taxon>
        <taxon>Streptophyta</taxon>
        <taxon>Embryophyta</taxon>
        <taxon>Tracheophyta</taxon>
        <taxon>Spermatophyta</taxon>
        <taxon>Magnoliopsida</taxon>
        <taxon>eudicotyledons</taxon>
        <taxon>Gunneridae</taxon>
        <taxon>Pentapetalae</taxon>
        <taxon>rosids</taxon>
        <taxon>fabids</taxon>
        <taxon>Fabales</taxon>
        <taxon>Fabaceae</taxon>
        <taxon>Papilionoideae</taxon>
        <taxon>50 kb inversion clade</taxon>
        <taxon>NPAAA clade</taxon>
        <taxon>Hologalegina</taxon>
        <taxon>IRL clade</taxon>
        <taxon>Trifolieae</taxon>
        <taxon>Trifolium</taxon>
    </lineage>
</organism>
<comment type="subcellular location">
    <subcellularLocation>
        <location evidence="1">Membrane</location>
        <topology evidence="1">Multi-pass membrane protein</topology>
    </subcellularLocation>
</comment>
<dbReference type="SMART" id="SM00679">
    <property type="entry name" value="CTNS"/>
    <property type="match status" value="1"/>
</dbReference>
<evidence type="ECO:0000313" key="5">
    <source>
        <dbReference type="EMBL" id="PNX75142.1"/>
    </source>
</evidence>
<reference evidence="5 6" key="2">
    <citation type="journal article" date="2017" name="Front. Plant Sci.">
        <title>Gene Classification and Mining of Molecular Markers Useful in Red Clover (Trifolium pratense) Breeding.</title>
        <authorList>
            <person name="Istvanek J."/>
            <person name="Dluhosova J."/>
            <person name="Dluhos P."/>
            <person name="Patkova L."/>
            <person name="Nedelnik J."/>
            <person name="Repkova J."/>
        </authorList>
    </citation>
    <scope>NUCLEOTIDE SEQUENCE [LARGE SCALE GENOMIC DNA]</scope>
    <source>
        <strain evidence="6">cv. Tatra</strain>
        <tissue evidence="5">Young leaves</tissue>
    </source>
</reference>
<dbReference type="Gene3D" id="1.20.1280.290">
    <property type="match status" value="1"/>
</dbReference>
<evidence type="ECO:0000256" key="1">
    <source>
        <dbReference type="ARBA" id="ARBA00004141"/>
    </source>
</evidence>
<dbReference type="InterPro" id="IPR006603">
    <property type="entry name" value="PQ-loop_rpt"/>
</dbReference>
<evidence type="ECO:0000256" key="2">
    <source>
        <dbReference type="ARBA" id="ARBA00022692"/>
    </source>
</evidence>
<dbReference type="Pfam" id="PF04193">
    <property type="entry name" value="PQ-loop"/>
    <property type="match status" value="1"/>
</dbReference>
<keyword evidence="2 5" id="KW-0812">Transmembrane</keyword>
<dbReference type="Proteomes" id="UP000236291">
    <property type="component" value="Unassembled WGS sequence"/>
</dbReference>
<dbReference type="InterPro" id="IPR051415">
    <property type="entry name" value="LAAT-1"/>
</dbReference>
<dbReference type="AlphaFoldDB" id="A0A2K3L9D1"/>
<gene>
    <name evidence="5" type="ORF">L195_g031073</name>
</gene>
<reference evidence="5 6" key="1">
    <citation type="journal article" date="2014" name="Am. J. Bot.">
        <title>Genome assembly and annotation for red clover (Trifolium pratense; Fabaceae).</title>
        <authorList>
            <person name="Istvanek J."/>
            <person name="Jaros M."/>
            <person name="Krenek A."/>
            <person name="Repkova J."/>
        </authorList>
    </citation>
    <scope>NUCLEOTIDE SEQUENCE [LARGE SCALE GENOMIC DNA]</scope>
    <source>
        <strain evidence="6">cv. Tatra</strain>
        <tissue evidence="5">Young leaves</tissue>
    </source>
</reference>
<evidence type="ECO:0000256" key="3">
    <source>
        <dbReference type="ARBA" id="ARBA00022989"/>
    </source>
</evidence>
<comment type="caution">
    <text evidence="5">The sequence shown here is derived from an EMBL/GenBank/DDBJ whole genome shotgun (WGS) entry which is preliminary data.</text>
</comment>
<keyword evidence="3" id="KW-1133">Transmembrane helix</keyword>